<name>A0ACB6FZA1_9PLEO</name>
<protein>
    <submittedName>
        <fullName evidence="1">Uncharacterized protein</fullName>
    </submittedName>
</protein>
<sequence>MGGCKTFNPHIWGEYSDSEETVDTQVPAEPTKHTYAPGVMPEWWNSTSPLSSPPSSLCSPTPPPPPTAVRTRGSRSRTPAPTGNSKPRKCLYVPKKKDHFEHPPEDTTSSFYWPEDAEGDTEADTENDTEADTEDAKDDSEGLSSPPPSASSGSSDKDPESPPTSPPIVKTPTPKKEKKEKKGKKDKASPVKSKPTHKTTVGGKIKKNKTPLVKCKATYKSIRQVRREKANTIEKVQCNGRTKKNAQCGHQKTVPNGETWNCGRHK</sequence>
<accession>A0ACB6FZA1</accession>
<dbReference type="EMBL" id="PDWZ02000001">
    <property type="protein sequence ID" value="KAB2109787.1"/>
    <property type="molecule type" value="Genomic_DNA"/>
</dbReference>
<gene>
    <name evidence="1" type="ORF">AG0111_0g1735</name>
</gene>
<proteinExistence type="predicted"/>
<comment type="caution">
    <text evidence="1">The sequence shown here is derived from an EMBL/GenBank/DDBJ whole genome shotgun (WGS) entry which is preliminary data.</text>
</comment>
<dbReference type="Proteomes" id="UP000293547">
    <property type="component" value="Unassembled WGS sequence"/>
</dbReference>
<keyword evidence="2" id="KW-1185">Reference proteome</keyword>
<organism evidence="1 2">
    <name type="scientific">Alternaria gaisen</name>
    <dbReference type="NCBI Taxonomy" id="167740"/>
    <lineage>
        <taxon>Eukaryota</taxon>
        <taxon>Fungi</taxon>
        <taxon>Dikarya</taxon>
        <taxon>Ascomycota</taxon>
        <taxon>Pezizomycotina</taxon>
        <taxon>Dothideomycetes</taxon>
        <taxon>Pleosporomycetidae</taxon>
        <taxon>Pleosporales</taxon>
        <taxon>Pleosporineae</taxon>
        <taxon>Pleosporaceae</taxon>
        <taxon>Alternaria</taxon>
        <taxon>Alternaria sect. Alternaria</taxon>
    </lineage>
</organism>
<evidence type="ECO:0000313" key="2">
    <source>
        <dbReference type="Proteomes" id="UP000293547"/>
    </source>
</evidence>
<reference evidence="1 2" key="1">
    <citation type="journal article" date="2019" name="bioRxiv">
        <title>Genomics, evolutionary history and diagnostics of the Alternaria alternata species group including apple and Asian pear pathotypes.</title>
        <authorList>
            <person name="Armitage A.D."/>
            <person name="Cockerton H.M."/>
            <person name="Sreenivasaprasad S."/>
            <person name="Woodhall J.W."/>
            <person name="Lane C.R."/>
            <person name="Harrison R.J."/>
            <person name="Clarkson J.P."/>
        </authorList>
    </citation>
    <scope>NUCLEOTIDE SEQUENCE [LARGE SCALE GENOMIC DNA]</scope>
    <source>
        <strain evidence="1 2">FERA 650</strain>
    </source>
</reference>
<evidence type="ECO:0000313" key="1">
    <source>
        <dbReference type="EMBL" id="KAB2109787.1"/>
    </source>
</evidence>